<protein>
    <submittedName>
        <fullName evidence="2">Uncharacterized protein</fullName>
    </submittedName>
</protein>
<sequence>MVLNSLVLSLTSIRAWKASILTQFLVMGVPTFFNMLKGIVVGLFLTMALSKMSEHGGRDCGGGANQETGSDGLVWGISLVFRAFSYYCCSFLSSSSSCYSSA</sequence>
<keyword evidence="1" id="KW-1133">Transmembrane helix</keyword>
<keyword evidence="3" id="KW-1185">Reference proteome</keyword>
<accession>A0ABP1AXR8</accession>
<reference evidence="2" key="1">
    <citation type="submission" date="2024-03" db="EMBL/GenBank/DDBJ databases">
        <authorList>
            <consortium name="ELIXIR-Norway"/>
            <consortium name="Elixir Norway"/>
        </authorList>
    </citation>
    <scope>NUCLEOTIDE SEQUENCE</scope>
</reference>
<evidence type="ECO:0000256" key="1">
    <source>
        <dbReference type="SAM" id="Phobius"/>
    </source>
</evidence>
<proteinExistence type="predicted"/>
<dbReference type="EMBL" id="OZ023718">
    <property type="protein sequence ID" value="CAK9867283.1"/>
    <property type="molecule type" value="Genomic_DNA"/>
</dbReference>
<evidence type="ECO:0000313" key="3">
    <source>
        <dbReference type="Proteomes" id="UP001497522"/>
    </source>
</evidence>
<keyword evidence="1" id="KW-0812">Transmembrane</keyword>
<feature type="transmembrane region" description="Helical" evidence="1">
    <location>
        <begin position="25"/>
        <end position="49"/>
    </location>
</feature>
<name>A0ABP1AXR8_9BRYO</name>
<gene>
    <name evidence="2" type="ORF">CSSPJE1EN2_LOCUS10278</name>
</gene>
<dbReference type="Proteomes" id="UP001497522">
    <property type="component" value="Chromosome 17"/>
</dbReference>
<evidence type="ECO:0000313" key="2">
    <source>
        <dbReference type="EMBL" id="CAK9867283.1"/>
    </source>
</evidence>
<organism evidence="2 3">
    <name type="scientific">Sphagnum jensenii</name>
    <dbReference type="NCBI Taxonomy" id="128206"/>
    <lineage>
        <taxon>Eukaryota</taxon>
        <taxon>Viridiplantae</taxon>
        <taxon>Streptophyta</taxon>
        <taxon>Embryophyta</taxon>
        <taxon>Bryophyta</taxon>
        <taxon>Sphagnophytina</taxon>
        <taxon>Sphagnopsida</taxon>
        <taxon>Sphagnales</taxon>
        <taxon>Sphagnaceae</taxon>
        <taxon>Sphagnum</taxon>
    </lineage>
</organism>
<keyword evidence="1" id="KW-0472">Membrane</keyword>